<gene>
    <name evidence="8" type="ORF">GGR34_002498</name>
</gene>
<keyword evidence="9" id="KW-1185">Reference proteome</keyword>
<comment type="caution">
    <text evidence="8">The sequence shown here is derived from an EMBL/GenBank/DDBJ whole genome shotgun (WGS) entry which is preliminary data.</text>
</comment>
<dbReference type="AlphaFoldDB" id="A0A7W6IGD5"/>
<organism evidence="8 9">
    <name type="scientific">Microvirga flocculans</name>
    <dbReference type="NCBI Taxonomy" id="217168"/>
    <lineage>
        <taxon>Bacteria</taxon>
        <taxon>Pseudomonadati</taxon>
        <taxon>Pseudomonadota</taxon>
        <taxon>Alphaproteobacteria</taxon>
        <taxon>Hyphomicrobiales</taxon>
        <taxon>Methylobacteriaceae</taxon>
        <taxon>Microvirga</taxon>
    </lineage>
</organism>
<evidence type="ECO:0000256" key="7">
    <source>
        <dbReference type="ARBA" id="ARBA00023136"/>
    </source>
</evidence>
<keyword evidence="7" id="KW-0472">Membrane</keyword>
<dbReference type="InterPro" id="IPR001343">
    <property type="entry name" value="Hemolysn_Ca-bd"/>
</dbReference>
<dbReference type="EMBL" id="JACIDC010000008">
    <property type="protein sequence ID" value="MBB4040839.1"/>
    <property type="molecule type" value="Genomic_DNA"/>
</dbReference>
<dbReference type="GO" id="GO:0016020">
    <property type="term" value="C:membrane"/>
    <property type="evidence" value="ECO:0007669"/>
    <property type="project" value="UniProtKB-SubCell"/>
</dbReference>
<dbReference type="Gene3D" id="2.150.10.10">
    <property type="entry name" value="Serralysin-like metalloprotease, C-terminal"/>
    <property type="match status" value="3"/>
</dbReference>
<dbReference type="InterPro" id="IPR018511">
    <property type="entry name" value="Hemolysin-typ_Ca-bd_CS"/>
</dbReference>
<evidence type="ECO:0000256" key="5">
    <source>
        <dbReference type="ARBA" id="ARBA00022737"/>
    </source>
</evidence>
<dbReference type="GO" id="GO:0090729">
    <property type="term" value="F:toxin activity"/>
    <property type="evidence" value="ECO:0007669"/>
    <property type="project" value="UniProtKB-KW"/>
</dbReference>
<dbReference type="InterPro" id="IPR050557">
    <property type="entry name" value="RTX_toxin/Mannuronan_C5-epim"/>
</dbReference>
<reference evidence="8 9" key="1">
    <citation type="submission" date="2020-08" db="EMBL/GenBank/DDBJ databases">
        <title>Genomic Encyclopedia of Type Strains, Phase IV (KMG-IV): sequencing the most valuable type-strain genomes for metagenomic binning, comparative biology and taxonomic classification.</title>
        <authorList>
            <person name="Goeker M."/>
        </authorList>
    </citation>
    <scope>NUCLEOTIDE SEQUENCE [LARGE SCALE GENOMIC DNA]</scope>
    <source>
        <strain evidence="8 9">DSM 15743</strain>
    </source>
</reference>
<dbReference type="RefSeq" id="WP_084021068.1">
    <property type="nucleotide sequence ID" value="NZ_JACIDC010000008.1"/>
</dbReference>
<comment type="subcellular location">
    <subcellularLocation>
        <location evidence="1">Membrane</location>
    </subcellularLocation>
    <subcellularLocation>
        <location evidence="2">Secreted</location>
    </subcellularLocation>
</comment>
<keyword evidence="6" id="KW-0843">Virulence</keyword>
<dbReference type="PANTHER" id="PTHR38340:SF1">
    <property type="entry name" value="S-LAYER PROTEIN"/>
    <property type="match status" value="1"/>
</dbReference>
<protein>
    <submittedName>
        <fullName evidence="8">Ca2+-binding RTX toxin-like protein</fullName>
    </submittedName>
</protein>
<proteinExistence type="predicted"/>
<evidence type="ECO:0000256" key="2">
    <source>
        <dbReference type="ARBA" id="ARBA00004613"/>
    </source>
</evidence>
<dbReference type="GO" id="GO:0005509">
    <property type="term" value="F:calcium ion binding"/>
    <property type="evidence" value="ECO:0007669"/>
    <property type="project" value="InterPro"/>
</dbReference>
<keyword evidence="3" id="KW-0964">Secreted</keyword>
<evidence type="ECO:0000256" key="6">
    <source>
        <dbReference type="ARBA" id="ARBA00023026"/>
    </source>
</evidence>
<dbReference type="PRINTS" id="PR00313">
    <property type="entry name" value="CABNDNGRPT"/>
</dbReference>
<sequence>MAITVGTDDNEEFIIPATVPDVENIVYGMGGNDTFIVYGGVFNADISGTNNVGAGGENQLDVLQLFSSAHFNSLNAIDVLTFAPSNLATTLSYNANSFFGVSQVVGSTAGIDTIQFSSASEPVDLDLSKTVFVNWGRDNQTILVELNTDKTLALDDRLFGSSAGERVTSGNGRDLLYGNAGDDYLDGGNGIDVLDGGDGNDTLIGGGGEGPNILKGGKGNDVYKFRDKVDIIIDSGGLDSRVVSKNTTLSAKDKFEGLAADEELSASKTIKLTGTNKANVLLGHSGKNTLNGLGGNDIIDGHAGNDKLNGDAGNDLLTGGAGNDNLFGGAGNDRLSGGLGKDVLNGGAGKDTFVFDKALSSSNIDKIFGFSTKDDSIALRKDIFSALSGSKLSSVDFCVGTNAKDSSDRIIYDKKAGILYYDADGSGAEAAKIKFATIDKNLKLAASDFILI</sequence>
<evidence type="ECO:0000313" key="8">
    <source>
        <dbReference type="EMBL" id="MBB4040839.1"/>
    </source>
</evidence>
<name>A0A7W6IGD5_9HYPH</name>
<dbReference type="PRINTS" id="PR01488">
    <property type="entry name" value="RTXTOXINA"/>
</dbReference>
<dbReference type="PROSITE" id="PS00330">
    <property type="entry name" value="HEMOLYSIN_CALCIUM"/>
    <property type="match status" value="5"/>
</dbReference>
<dbReference type="SUPFAM" id="SSF51120">
    <property type="entry name" value="beta-Roll"/>
    <property type="match status" value="2"/>
</dbReference>
<evidence type="ECO:0000313" key="9">
    <source>
        <dbReference type="Proteomes" id="UP000519439"/>
    </source>
</evidence>
<evidence type="ECO:0000256" key="3">
    <source>
        <dbReference type="ARBA" id="ARBA00022525"/>
    </source>
</evidence>
<dbReference type="GO" id="GO:0005576">
    <property type="term" value="C:extracellular region"/>
    <property type="evidence" value="ECO:0007669"/>
    <property type="project" value="UniProtKB-SubCell"/>
</dbReference>
<accession>A0A7W6IGD5</accession>
<keyword evidence="4" id="KW-0800">Toxin</keyword>
<keyword evidence="5" id="KW-0677">Repeat</keyword>
<dbReference type="PANTHER" id="PTHR38340">
    <property type="entry name" value="S-LAYER PROTEIN"/>
    <property type="match status" value="1"/>
</dbReference>
<evidence type="ECO:0000256" key="4">
    <source>
        <dbReference type="ARBA" id="ARBA00022656"/>
    </source>
</evidence>
<dbReference type="Pfam" id="PF00353">
    <property type="entry name" value="HemolysinCabind"/>
    <property type="match status" value="4"/>
</dbReference>
<dbReference type="InterPro" id="IPR011049">
    <property type="entry name" value="Serralysin-like_metalloprot_C"/>
</dbReference>
<evidence type="ECO:0000256" key="1">
    <source>
        <dbReference type="ARBA" id="ARBA00004370"/>
    </source>
</evidence>
<dbReference type="Proteomes" id="UP000519439">
    <property type="component" value="Unassembled WGS sequence"/>
</dbReference>
<dbReference type="InterPro" id="IPR003995">
    <property type="entry name" value="RTX_toxin_determinant-A"/>
</dbReference>